<keyword evidence="3" id="KW-1185">Reference proteome</keyword>
<dbReference type="EMBL" id="BOMH01000048">
    <property type="protein sequence ID" value="GID68535.1"/>
    <property type="molecule type" value="Genomic_DNA"/>
</dbReference>
<feature type="domain" description="TadE-like" evidence="1">
    <location>
        <begin position="12"/>
        <end position="53"/>
    </location>
</feature>
<accession>A0A919IM13</accession>
<proteinExistence type="predicted"/>
<gene>
    <name evidence="2" type="ORF">Acy02nite_64160</name>
</gene>
<reference evidence="2" key="1">
    <citation type="submission" date="2021-01" db="EMBL/GenBank/DDBJ databases">
        <title>Whole genome shotgun sequence of Actinoplanes cyaneus NBRC 14990.</title>
        <authorList>
            <person name="Komaki H."/>
            <person name="Tamura T."/>
        </authorList>
    </citation>
    <scope>NUCLEOTIDE SEQUENCE</scope>
    <source>
        <strain evidence="2">NBRC 14990</strain>
    </source>
</reference>
<sequence>MRRRRRPGRDRGAFTAELAAGLPALMLLLFAGITAVSSVVAKAQCLDAAREAALAEARGGKSSVAARIAPDGASIEVSADRESVTATVSVRVSVLGSHLPGIAVTATAVAAREPGVG</sequence>
<dbReference type="Proteomes" id="UP000619479">
    <property type="component" value="Unassembled WGS sequence"/>
</dbReference>
<dbReference type="AlphaFoldDB" id="A0A919IM13"/>
<evidence type="ECO:0000313" key="3">
    <source>
        <dbReference type="Proteomes" id="UP000619479"/>
    </source>
</evidence>
<comment type="caution">
    <text evidence="2">The sequence shown here is derived from an EMBL/GenBank/DDBJ whole genome shotgun (WGS) entry which is preliminary data.</text>
</comment>
<dbReference type="NCBIfam" id="NF041390">
    <property type="entry name" value="TadE_Rv3655c"/>
    <property type="match status" value="1"/>
</dbReference>
<evidence type="ECO:0000259" key="1">
    <source>
        <dbReference type="Pfam" id="PF07811"/>
    </source>
</evidence>
<dbReference type="InterPro" id="IPR049790">
    <property type="entry name" value="Rv3655c/TadE"/>
</dbReference>
<dbReference type="Pfam" id="PF07811">
    <property type="entry name" value="TadE"/>
    <property type="match status" value="1"/>
</dbReference>
<dbReference type="RefSeq" id="WP_203748422.1">
    <property type="nucleotide sequence ID" value="NZ_BAAAUC010000039.1"/>
</dbReference>
<evidence type="ECO:0000313" key="2">
    <source>
        <dbReference type="EMBL" id="GID68535.1"/>
    </source>
</evidence>
<organism evidence="2 3">
    <name type="scientific">Actinoplanes cyaneus</name>
    <dbReference type="NCBI Taxonomy" id="52696"/>
    <lineage>
        <taxon>Bacteria</taxon>
        <taxon>Bacillati</taxon>
        <taxon>Actinomycetota</taxon>
        <taxon>Actinomycetes</taxon>
        <taxon>Micromonosporales</taxon>
        <taxon>Micromonosporaceae</taxon>
        <taxon>Actinoplanes</taxon>
    </lineage>
</organism>
<name>A0A919IM13_9ACTN</name>
<dbReference type="InterPro" id="IPR012495">
    <property type="entry name" value="TadE-like_dom"/>
</dbReference>
<protein>
    <recommendedName>
        <fullName evidence="1">TadE-like domain-containing protein</fullName>
    </recommendedName>
</protein>